<dbReference type="Proteomes" id="UP000324767">
    <property type="component" value="Unassembled WGS sequence"/>
</dbReference>
<evidence type="ECO:0000256" key="1">
    <source>
        <dbReference type="SAM" id="MobiDB-lite"/>
    </source>
</evidence>
<sequence length="396" mass="43187">MAAPFPKIPASLARTPGFPTGAQTKAASNPLPARKLKELSGGATVNVFVGTRPDLDHVFAVPKGLLCHYSPVLRHKLVMGQEKVVILERSDKRSVNWVLRWMLAGGVDKTGAPSEILDDDAATMDLLLRRLQVVDHLRLGQLCVDISIDLRNQFAKAAVNAEDIRWVHSQGLCLTSNGLRATLAGGILDSVLDYELVYSLDLVKSAPTFYHDMVLKVNSLETVKRVGALQRNTPLSTDQIRFLYELCAVNGHLRKTIAHGLLRLIDDGKVPDEQVYHNYAWENDEFEGDMVAAMKTKQRATDHAQYLERKAKREAEATAGQAAQAKGAKLAQGSGQQPPLASEAAKASSTRGSKELKASASIKVESITGKPTQPAQRVKSNTVLRLDTTGSVTRER</sequence>
<gene>
    <name evidence="2" type="ORF">FRX48_08366</name>
</gene>
<name>A0A5M8PFK6_9LECA</name>
<feature type="compositionally biased region" description="Polar residues" evidence="1">
    <location>
        <begin position="369"/>
        <end position="396"/>
    </location>
</feature>
<evidence type="ECO:0000313" key="3">
    <source>
        <dbReference type="Proteomes" id="UP000324767"/>
    </source>
</evidence>
<dbReference type="OrthoDB" id="5429713at2759"/>
<comment type="caution">
    <text evidence="2">The sequence shown here is derived from an EMBL/GenBank/DDBJ whole genome shotgun (WGS) entry which is preliminary data.</text>
</comment>
<accession>A0A5M8PFK6</accession>
<evidence type="ECO:0000313" key="2">
    <source>
        <dbReference type="EMBL" id="KAA6408015.1"/>
    </source>
</evidence>
<feature type="compositionally biased region" description="Low complexity" evidence="1">
    <location>
        <begin position="317"/>
        <end position="337"/>
    </location>
</feature>
<reference evidence="2 3" key="1">
    <citation type="submission" date="2019-09" db="EMBL/GenBank/DDBJ databases">
        <title>The hologenome of the rock-dwelling lichen Lasallia pustulata.</title>
        <authorList>
            <person name="Greshake Tzovaras B."/>
            <person name="Segers F."/>
            <person name="Bicker A."/>
            <person name="Dal Grande F."/>
            <person name="Otte J."/>
            <person name="Hankeln T."/>
            <person name="Schmitt I."/>
            <person name="Ebersberger I."/>
        </authorList>
    </citation>
    <scope>NUCLEOTIDE SEQUENCE [LARGE SCALE GENOMIC DNA]</scope>
    <source>
        <strain evidence="2">A1-1</strain>
    </source>
</reference>
<dbReference type="EMBL" id="VXIT01000015">
    <property type="protein sequence ID" value="KAA6408015.1"/>
    <property type="molecule type" value="Genomic_DNA"/>
</dbReference>
<protein>
    <submittedName>
        <fullName evidence="2">Uncharacterized protein</fullName>
    </submittedName>
</protein>
<proteinExistence type="predicted"/>
<feature type="region of interest" description="Disordered" evidence="1">
    <location>
        <begin position="312"/>
        <end position="396"/>
    </location>
</feature>
<dbReference type="AlphaFoldDB" id="A0A5M8PFK6"/>
<organism evidence="2 3">
    <name type="scientific">Lasallia pustulata</name>
    <dbReference type="NCBI Taxonomy" id="136370"/>
    <lineage>
        <taxon>Eukaryota</taxon>
        <taxon>Fungi</taxon>
        <taxon>Dikarya</taxon>
        <taxon>Ascomycota</taxon>
        <taxon>Pezizomycotina</taxon>
        <taxon>Lecanoromycetes</taxon>
        <taxon>OSLEUM clade</taxon>
        <taxon>Umbilicariomycetidae</taxon>
        <taxon>Umbilicariales</taxon>
        <taxon>Umbilicariaceae</taxon>
        <taxon>Lasallia</taxon>
    </lineage>
</organism>